<dbReference type="AlphaFoldDB" id="A0YE08"/>
<dbReference type="EMBL" id="AAVT01000005">
    <property type="protein sequence ID" value="EAW31042.1"/>
    <property type="molecule type" value="Genomic_DNA"/>
</dbReference>
<evidence type="ECO:0000313" key="1">
    <source>
        <dbReference type="EMBL" id="EAW31042.1"/>
    </source>
</evidence>
<reference evidence="1 2" key="1">
    <citation type="journal article" date="2010" name="J. Bacteriol.">
        <title>Genome sequence of the oligotrophic marine Gammaproteobacterium HTCC2143, isolated from the Oregon Coast.</title>
        <authorList>
            <person name="Oh H.M."/>
            <person name="Kang I."/>
            <person name="Ferriera S."/>
            <person name="Giovannoni S.J."/>
            <person name="Cho J.C."/>
        </authorList>
    </citation>
    <scope>NUCLEOTIDE SEQUENCE [LARGE SCALE GENOMIC DNA]</scope>
    <source>
        <strain evidence="1 2">HTCC2143</strain>
    </source>
</reference>
<name>A0YE08_9GAMM</name>
<gene>
    <name evidence="1" type="ORF">GP2143_10607</name>
</gene>
<keyword evidence="2" id="KW-1185">Reference proteome</keyword>
<sequence length="440" mass="48333">MNSSSCELVSDMTARRYLLILGLFFCQCVHAVDTNKLWLPKKYQSITPKLLRTALEAESSERCLSVIAGEMIIRKNSESHYYFVITCRDQDKRTYTLSYRYPVSGTAIDLVAEQLSAELRETVDVVALKNTGVDEKTARLLCRIEISTSFDYLTGIEIIEGDTSPADTVNSGYSYIIPFFAKSELGSNVRYQAHCSVSAAGETVIELSLERQGAIAICRDSVRSEAAVHGRVRIDEEQINQIDSSAEYVFQLPFVATNQEGTSIDYNSKCTIKEQREADVVINLVASGALAICKDSLKSETVLMKSVVIAGDASQLISGNKGIFSLEIPFTAKTSLGKMLNFTAQCEIDEDGDTYVVTEIDRSTVASVCIGELNNHVRNMKSVAILEEKISVVGDADDGSYLVSIPFDARSPAGRQLKYEAECRLASSGRSQITLAARIE</sequence>
<evidence type="ECO:0000313" key="2">
    <source>
        <dbReference type="Proteomes" id="UP000004931"/>
    </source>
</evidence>
<comment type="caution">
    <text evidence="1">The sequence shown here is derived from an EMBL/GenBank/DDBJ whole genome shotgun (WGS) entry which is preliminary data.</text>
</comment>
<organism evidence="1 2">
    <name type="scientific">marine gamma proteobacterium HTCC2143</name>
    <dbReference type="NCBI Taxonomy" id="247633"/>
    <lineage>
        <taxon>Bacteria</taxon>
        <taxon>Pseudomonadati</taxon>
        <taxon>Pseudomonadota</taxon>
        <taxon>Gammaproteobacteria</taxon>
        <taxon>Cellvibrionales</taxon>
        <taxon>Spongiibacteraceae</taxon>
        <taxon>BD1-7 clade</taxon>
    </lineage>
</organism>
<dbReference type="Proteomes" id="UP000004931">
    <property type="component" value="Unassembled WGS sequence"/>
</dbReference>
<proteinExistence type="predicted"/>
<dbReference type="OrthoDB" id="5726095at2"/>
<accession>A0YE08</accession>
<protein>
    <submittedName>
        <fullName evidence="1">Uncharacterized protein</fullName>
    </submittedName>
</protein>